<gene>
    <name evidence="1" type="ORF">BKCO1_4700069</name>
</gene>
<keyword evidence="2" id="KW-1185">Reference proteome</keyword>
<proteinExistence type="predicted"/>
<sequence length="123" mass="13755">MPADGNEGLSKPVLALFAADNAANIISGSLVRNDSLGPVQWYPTIRQIVARTSNGEARPLEIVGELNARWYGMNKDFKDQQIFFSPMLYCTRFLIASNELTAHCDVIFDLKTVHDLDLLSRRV</sequence>
<evidence type="ECO:0000313" key="2">
    <source>
        <dbReference type="Proteomes" id="UP000183809"/>
    </source>
</evidence>
<dbReference type="GeneID" id="31016684"/>
<comment type="caution">
    <text evidence="1">The sequence shown here is derived from an EMBL/GenBank/DDBJ whole genome shotgun (WGS) entry which is preliminary data.</text>
</comment>
<dbReference type="AlphaFoldDB" id="A0A1J9RUH9"/>
<dbReference type="RefSeq" id="XP_020127768.1">
    <property type="nucleotide sequence ID" value="XM_020276423.1"/>
</dbReference>
<dbReference type="Proteomes" id="UP000183809">
    <property type="component" value="Unassembled WGS sequence"/>
</dbReference>
<reference evidence="1 2" key="1">
    <citation type="submission" date="2016-10" db="EMBL/GenBank/DDBJ databases">
        <title>Proteomics and genomics reveal pathogen-plant mechanisms compatible with a hemibiotrophic lifestyle of Diplodia corticola.</title>
        <authorList>
            <person name="Fernandes I."/>
            <person name="De Jonge R."/>
            <person name="Van De Peer Y."/>
            <person name="Devreese B."/>
            <person name="Alves A."/>
            <person name="Esteves A.C."/>
        </authorList>
    </citation>
    <scope>NUCLEOTIDE SEQUENCE [LARGE SCALE GENOMIC DNA]</scope>
    <source>
        <strain evidence="1 2">CBS 112549</strain>
    </source>
</reference>
<evidence type="ECO:0000313" key="1">
    <source>
        <dbReference type="EMBL" id="OJD31508.1"/>
    </source>
</evidence>
<name>A0A1J9RUH9_9PEZI</name>
<protein>
    <submittedName>
        <fullName evidence="1">Uncharacterized protein</fullName>
    </submittedName>
</protein>
<accession>A0A1J9RUH9</accession>
<dbReference type="EMBL" id="MNUE01000047">
    <property type="protein sequence ID" value="OJD31508.1"/>
    <property type="molecule type" value="Genomic_DNA"/>
</dbReference>
<organism evidence="1 2">
    <name type="scientific">Diplodia corticola</name>
    <dbReference type="NCBI Taxonomy" id="236234"/>
    <lineage>
        <taxon>Eukaryota</taxon>
        <taxon>Fungi</taxon>
        <taxon>Dikarya</taxon>
        <taxon>Ascomycota</taxon>
        <taxon>Pezizomycotina</taxon>
        <taxon>Dothideomycetes</taxon>
        <taxon>Dothideomycetes incertae sedis</taxon>
        <taxon>Botryosphaeriales</taxon>
        <taxon>Botryosphaeriaceae</taxon>
        <taxon>Diplodia</taxon>
    </lineage>
</organism>